<dbReference type="NCBIfam" id="TIGR01752">
    <property type="entry name" value="flav_long"/>
    <property type="match status" value="1"/>
</dbReference>
<evidence type="ECO:0000256" key="1">
    <source>
        <dbReference type="ARBA" id="ARBA00001917"/>
    </source>
</evidence>
<sequence length="172" mass="20100">MEQKIGIFFGSDTGNTEMIAKYIQKYMGNNIATLHDISNSKKKDMEQYNVIILGTSTWYYGELQCDWDDFLPVLETINFCNKTIALFGCGDQEDYSEYFCDGIGILFNTIQKSHVNFIGKWPNHDYFFEHSKALYNKQEFLGLAIDEDRQSNKSKERVIKWTNQLKKELNIL</sequence>
<dbReference type="PROSITE" id="PS50902">
    <property type="entry name" value="FLAVODOXIN_LIKE"/>
    <property type="match status" value="1"/>
</dbReference>
<accession>A0A4D6YBB9</accession>
<dbReference type="InterPro" id="IPR029039">
    <property type="entry name" value="Flavoprotein-like_sf"/>
</dbReference>
<evidence type="ECO:0000256" key="6">
    <source>
        <dbReference type="ARBA" id="ARBA00022982"/>
    </source>
</evidence>
<dbReference type="PROSITE" id="PS00201">
    <property type="entry name" value="FLAVODOXIN"/>
    <property type="match status" value="1"/>
</dbReference>
<organism evidence="9 10">
    <name type="scientific">Buchnera aphidicola subsp. Melaphis rhois</name>
    <dbReference type="NCBI Taxonomy" id="118103"/>
    <lineage>
        <taxon>Bacteria</taxon>
        <taxon>Pseudomonadati</taxon>
        <taxon>Pseudomonadota</taxon>
        <taxon>Gammaproteobacteria</taxon>
        <taxon>Enterobacterales</taxon>
        <taxon>Erwiniaceae</taxon>
        <taxon>Buchnera</taxon>
    </lineage>
</organism>
<evidence type="ECO:0000259" key="8">
    <source>
        <dbReference type="PROSITE" id="PS50902"/>
    </source>
</evidence>
<dbReference type="NCBIfam" id="NF006737">
    <property type="entry name" value="PRK09267.1-3"/>
    <property type="match status" value="1"/>
</dbReference>
<keyword evidence="6 7" id="KW-0249">Electron transport</keyword>
<protein>
    <recommendedName>
        <fullName evidence="7">Flavodoxin</fullName>
    </recommendedName>
</protein>
<dbReference type="InterPro" id="IPR008254">
    <property type="entry name" value="Flavodoxin/NO_synth"/>
</dbReference>
<dbReference type="InterPro" id="IPR010086">
    <property type="entry name" value="Flavodoxin_lc"/>
</dbReference>
<dbReference type="Gene3D" id="3.40.50.360">
    <property type="match status" value="1"/>
</dbReference>
<name>A0A4D6YBB9_BUCMH</name>
<proteinExistence type="inferred from homology"/>
<evidence type="ECO:0000256" key="5">
    <source>
        <dbReference type="ARBA" id="ARBA00022643"/>
    </source>
</evidence>
<dbReference type="PANTHER" id="PTHR42809:SF1">
    <property type="entry name" value="FLAVODOXIN 1"/>
    <property type="match status" value="1"/>
</dbReference>
<comment type="similarity">
    <text evidence="2 7">Belongs to the flavodoxin family.</text>
</comment>
<dbReference type="GO" id="GO:0010181">
    <property type="term" value="F:FMN binding"/>
    <property type="evidence" value="ECO:0007669"/>
    <property type="project" value="UniProtKB-UniRule"/>
</dbReference>
<dbReference type="PANTHER" id="PTHR42809">
    <property type="entry name" value="FLAVODOXIN 2"/>
    <property type="match status" value="1"/>
</dbReference>
<dbReference type="InterPro" id="IPR050619">
    <property type="entry name" value="Flavodoxin"/>
</dbReference>
<comment type="function">
    <text evidence="7">Low-potential electron donor to a number of redox enzymes.</text>
</comment>
<dbReference type="PIRSF" id="PIRSF038996">
    <property type="entry name" value="FldA"/>
    <property type="match status" value="1"/>
</dbReference>
<evidence type="ECO:0000256" key="7">
    <source>
        <dbReference type="PIRNR" id="PIRNR038996"/>
    </source>
</evidence>
<dbReference type="Proteomes" id="UP000298566">
    <property type="component" value="Chromosome"/>
</dbReference>
<comment type="cofactor">
    <cofactor evidence="1 7">
        <name>FMN</name>
        <dbReference type="ChEBI" id="CHEBI:58210"/>
    </cofactor>
</comment>
<keyword evidence="3 7" id="KW-0813">Transport</keyword>
<keyword evidence="5 7" id="KW-0288">FMN</keyword>
<keyword evidence="4 7" id="KW-0285">Flavoprotein</keyword>
<dbReference type="InterPro" id="IPR001226">
    <property type="entry name" value="Flavodoxin_CS"/>
</dbReference>
<evidence type="ECO:0000256" key="4">
    <source>
        <dbReference type="ARBA" id="ARBA00022630"/>
    </source>
</evidence>
<dbReference type="Pfam" id="PF00258">
    <property type="entry name" value="Flavodoxin_1"/>
    <property type="match status" value="1"/>
</dbReference>
<evidence type="ECO:0000313" key="9">
    <source>
        <dbReference type="EMBL" id="QCI23304.1"/>
    </source>
</evidence>
<evidence type="ECO:0000313" key="10">
    <source>
        <dbReference type="Proteomes" id="UP000298566"/>
    </source>
</evidence>
<dbReference type="GO" id="GO:0009055">
    <property type="term" value="F:electron transfer activity"/>
    <property type="evidence" value="ECO:0007669"/>
    <property type="project" value="UniProtKB-UniRule"/>
</dbReference>
<dbReference type="AlphaFoldDB" id="A0A4D6YBB9"/>
<dbReference type="OrthoDB" id="359268at2"/>
<evidence type="ECO:0000256" key="2">
    <source>
        <dbReference type="ARBA" id="ARBA00005267"/>
    </source>
</evidence>
<dbReference type="RefSeq" id="WP_158336503.1">
    <property type="nucleotide sequence ID" value="NZ_CP033004.1"/>
</dbReference>
<reference evidence="9 10" key="1">
    <citation type="submission" date="2018-10" db="EMBL/GenBank/DDBJ databases">
        <title>Comparative functional genomics of the obligate endosymbiont Buchnera aphidicola.</title>
        <authorList>
            <person name="Chong R.A."/>
        </authorList>
    </citation>
    <scope>NUCLEOTIDE SEQUENCE [LARGE SCALE GENOMIC DNA]</scope>
    <source>
        <strain evidence="9 10">Mrh</strain>
    </source>
</reference>
<dbReference type="SUPFAM" id="SSF52218">
    <property type="entry name" value="Flavoproteins"/>
    <property type="match status" value="1"/>
</dbReference>
<dbReference type="NCBIfam" id="NF006739">
    <property type="entry name" value="PRK09267.1-5"/>
    <property type="match status" value="1"/>
</dbReference>
<dbReference type="EMBL" id="CP033004">
    <property type="protein sequence ID" value="QCI23304.1"/>
    <property type="molecule type" value="Genomic_DNA"/>
</dbReference>
<feature type="domain" description="Flavodoxin-like" evidence="8">
    <location>
        <begin position="5"/>
        <end position="166"/>
    </location>
</feature>
<gene>
    <name evidence="9" type="primary">fldA</name>
    <name evidence="9" type="ORF">D9V73_01420</name>
</gene>
<evidence type="ECO:0000256" key="3">
    <source>
        <dbReference type="ARBA" id="ARBA00022448"/>
    </source>
</evidence>